<name>A0ABP5I775_9MICO</name>
<evidence type="ECO:0000313" key="2">
    <source>
        <dbReference type="EMBL" id="GAA2092803.1"/>
    </source>
</evidence>
<feature type="transmembrane region" description="Helical" evidence="1">
    <location>
        <begin position="12"/>
        <end position="34"/>
    </location>
</feature>
<sequence>MSAVPASQRPPGAWMGLTAAVIAVVGLLCLALVVTTGLMGVVVSPVFTWAGLVLLPIAFALLVIVLIQQFTRRVRTS</sequence>
<evidence type="ECO:0000313" key="3">
    <source>
        <dbReference type="Proteomes" id="UP001500984"/>
    </source>
</evidence>
<comment type="caution">
    <text evidence="2">The sequence shown here is derived from an EMBL/GenBank/DDBJ whole genome shotgun (WGS) entry which is preliminary data.</text>
</comment>
<dbReference type="EMBL" id="BAAAPZ010000003">
    <property type="protein sequence ID" value="GAA2092803.1"/>
    <property type="molecule type" value="Genomic_DNA"/>
</dbReference>
<keyword evidence="3" id="KW-1185">Reference proteome</keyword>
<dbReference type="RefSeq" id="WP_291793035.1">
    <property type="nucleotide sequence ID" value="NZ_BAAAPZ010000003.1"/>
</dbReference>
<gene>
    <name evidence="2" type="ORF">GCM10009823_10780</name>
</gene>
<keyword evidence="1" id="KW-0472">Membrane</keyword>
<protein>
    <submittedName>
        <fullName evidence="2">Uncharacterized protein</fullName>
    </submittedName>
</protein>
<organism evidence="2 3">
    <name type="scientific">Brevibacterium salitolerans</name>
    <dbReference type="NCBI Taxonomy" id="1403566"/>
    <lineage>
        <taxon>Bacteria</taxon>
        <taxon>Bacillati</taxon>
        <taxon>Actinomycetota</taxon>
        <taxon>Actinomycetes</taxon>
        <taxon>Micrococcales</taxon>
        <taxon>Brevibacteriaceae</taxon>
        <taxon>Brevibacterium</taxon>
    </lineage>
</organism>
<dbReference type="Proteomes" id="UP001500984">
    <property type="component" value="Unassembled WGS sequence"/>
</dbReference>
<proteinExistence type="predicted"/>
<keyword evidence="1" id="KW-0812">Transmembrane</keyword>
<feature type="transmembrane region" description="Helical" evidence="1">
    <location>
        <begin position="46"/>
        <end position="67"/>
    </location>
</feature>
<accession>A0ABP5I775</accession>
<evidence type="ECO:0000256" key="1">
    <source>
        <dbReference type="SAM" id="Phobius"/>
    </source>
</evidence>
<reference evidence="3" key="1">
    <citation type="journal article" date="2019" name="Int. J. Syst. Evol. Microbiol.">
        <title>The Global Catalogue of Microorganisms (GCM) 10K type strain sequencing project: providing services to taxonomists for standard genome sequencing and annotation.</title>
        <authorList>
            <consortium name="The Broad Institute Genomics Platform"/>
            <consortium name="The Broad Institute Genome Sequencing Center for Infectious Disease"/>
            <person name="Wu L."/>
            <person name="Ma J."/>
        </authorList>
    </citation>
    <scope>NUCLEOTIDE SEQUENCE [LARGE SCALE GENOMIC DNA]</scope>
    <source>
        <strain evidence="3">JCM 15900</strain>
    </source>
</reference>
<keyword evidence="1" id="KW-1133">Transmembrane helix</keyword>